<feature type="domain" description="Carbohydrate kinase FGGY N-terminal" evidence="4">
    <location>
        <begin position="2"/>
        <end position="244"/>
    </location>
</feature>
<dbReference type="Gene3D" id="3.30.420.40">
    <property type="match status" value="2"/>
</dbReference>
<dbReference type="InterPro" id="IPR018485">
    <property type="entry name" value="FGGY_C"/>
</dbReference>
<dbReference type="InterPro" id="IPR050406">
    <property type="entry name" value="FGGY_Carb_Kinase"/>
</dbReference>
<dbReference type="AlphaFoldDB" id="A0A2S0VW43"/>
<feature type="domain" description="Carbohydrate kinase FGGY C-terminal" evidence="5">
    <location>
        <begin position="259"/>
        <end position="448"/>
    </location>
</feature>
<keyword evidence="7" id="KW-1185">Reference proteome</keyword>
<evidence type="ECO:0000256" key="3">
    <source>
        <dbReference type="ARBA" id="ARBA00022777"/>
    </source>
</evidence>
<dbReference type="Proteomes" id="UP000244441">
    <property type="component" value="Chromosome"/>
</dbReference>
<dbReference type="InterPro" id="IPR000577">
    <property type="entry name" value="Carb_kinase_FGGY"/>
</dbReference>
<dbReference type="SUPFAM" id="SSF53067">
    <property type="entry name" value="Actin-like ATPase domain"/>
    <property type="match status" value="2"/>
</dbReference>
<sequence length="494" mass="53413">MYFLGLDIGSSSTKVSVVDAKTGACVAATHYPKTELAINAPQAGFAEQDPETWWSCIKSGFNELCATNKFEPSQIEAIGISYQMHGLVCVDAEQQVIRPAIIWCDSRAVEIGDKAFNELGAEQCLSKMLNSPGNFTASKLKWVKDNQPELFAKIDKIMLPGDYIAMKLTGEATTTSSGLSEGVLWDFSANELNHTLLNHYGFESNLIPRLVPSFGDQGQVSVAAAAELGLRAGIKVTYRGGDQPNNAMSLNVMEPGEVAATAGTSGVVYAVTDKNAADPQSRVNTFQHVSHTDDATRNGVLLCVNGTGRLYSWVRGLLNTQGNEVSYPALNDLADQVPVGSDGLVMHPFGNGAERVLQNKNIGGHMRGIDFNRHQLGHIVRSAQEGIVFALKYGFDVLKDMGVSSELVRAGKGNMFLSPIFVEAFVNSCNVSVELYDTDGAEGAARGAGFGLGYYTNREEMFKGLAVVADYQPQADKVDAYAQAYEQWKQYLEI</sequence>
<evidence type="ECO:0000256" key="2">
    <source>
        <dbReference type="ARBA" id="ARBA00022679"/>
    </source>
</evidence>
<evidence type="ECO:0000256" key="1">
    <source>
        <dbReference type="ARBA" id="ARBA00009156"/>
    </source>
</evidence>
<dbReference type="OrthoDB" id="9805576at2"/>
<dbReference type="InterPro" id="IPR018484">
    <property type="entry name" value="FGGY_N"/>
</dbReference>
<proteinExistence type="inferred from homology"/>
<dbReference type="KEGG" id="cate:C2869_19355"/>
<name>A0A2S0VW43_9ALTE</name>
<evidence type="ECO:0000259" key="5">
    <source>
        <dbReference type="Pfam" id="PF02782"/>
    </source>
</evidence>
<evidence type="ECO:0000313" key="6">
    <source>
        <dbReference type="EMBL" id="AWB68431.1"/>
    </source>
</evidence>
<dbReference type="PANTHER" id="PTHR43095:SF5">
    <property type="entry name" value="XYLULOSE KINASE"/>
    <property type="match status" value="1"/>
</dbReference>
<evidence type="ECO:0000259" key="4">
    <source>
        <dbReference type="Pfam" id="PF00370"/>
    </source>
</evidence>
<protein>
    <submittedName>
        <fullName evidence="6">Carbohydrate kinase</fullName>
    </submittedName>
</protein>
<keyword evidence="3 6" id="KW-0418">Kinase</keyword>
<dbReference type="GO" id="GO:0005975">
    <property type="term" value="P:carbohydrate metabolic process"/>
    <property type="evidence" value="ECO:0007669"/>
    <property type="project" value="InterPro"/>
</dbReference>
<dbReference type="PIRSF" id="PIRSF000538">
    <property type="entry name" value="GlpK"/>
    <property type="match status" value="1"/>
</dbReference>
<keyword evidence="2" id="KW-0808">Transferase</keyword>
<dbReference type="InterPro" id="IPR043129">
    <property type="entry name" value="ATPase_NBD"/>
</dbReference>
<reference evidence="6 7" key="1">
    <citation type="submission" date="2018-01" db="EMBL/GenBank/DDBJ databases">
        <title>Genome sequence of a Cantenovulum-like bacteria.</title>
        <authorList>
            <person name="Tan W.R."/>
            <person name="Lau N.-S."/>
            <person name="Go F."/>
            <person name="Amirul A.-A.A."/>
        </authorList>
    </citation>
    <scope>NUCLEOTIDE SEQUENCE [LARGE SCALE GENOMIC DNA]</scope>
    <source>
        <strain evidence="6 7">CCB-QB4</strain>
    </source>
</reference>
<dbReference type="GO" id="GO:0016301">
    <property type="term" value="F:kinase activity"/>
    <property type="evidence" value="ECO:0007669"/>
    <property type="project" value="UniProtKB-KW"/>
</dbReference>
<evidence type="ECO:0000313" key="7">
    <source>
        <dbReference type="Proteomes" id="UP000244441"/>
    </source>
</evidence>
<dbReference type="CDD" id="cd07809">
    <property type="entry name" value="ASKHA_NBD_FGGY_BaXK-like"/>
    <property type="match status" value="1"/>
</dbReference>
<dbReference type="Pfam" id="PF02782">
    <property type="entry name" value="FGGY_C"/>
    <property type="match status" value="1"/>
</dbReference>
<gene>
    <name evidence="6" type="ORF">C2869_19355</name>
</gene>
<dbReference type="EMBL" id="CP026604">
    <property type="protein sequence ID" value="AWB68431.1"/>
    <property type="molecule type" value="Genomic_DNA"/>
</dbReference>
<organism evidence="6 7">
    <name type="scientific">Saccharobesus litoralis</name>
    <dbReference type="NCBI Taxonomy" id="2172099"/>
    <lineage>
        <taxon>Bacteria</taxon>
        <taxon>Pseudomonadati</taxon>
        <taxon>Pseudomonadota</taxon>
        <taxon>Gammaproteobacteria</taxon>
        <taxon>Alteromonadales</taxon>
        <taxon>Alteromonadaceae</taxon>
        <taxon>Saccharobesus</taxon>
    </lineage>
</organism>
<accession>A0A2S0VW43</accession>
<comment type="similarity">
    <text evidence="1">Belongs to the FGGY kinase family.</text>
</comment>
<dbReference type="RefSeq" id="WP_108604490.1">
    <property type="nucleotide sequence ID" value="NZ_CP026604.1"/>
</dbReference>
<dbReference type="PANTHER" id="PTHR43095">
    <property type="entry name" value="SUGAR KINASE"/>
    <property type="match status" value="1"/>
</dbReference>
<dbReference type="Pfam" id="PF00370">
    <property type="entry name" value="FGGY_N"/>
    <property type="match status" value="1"/>
</dbReference>